<feature type="region of interest" description="Disordered" evidence="1">
    <location>
        <begin position="152"/>
        <end position="172"/>
    </location>
</feature>
<comment type="caution">
    <text evidence="2">The sequence shown here is derived from an EMBL/GenBank/DDBJ whole genome shotgun (WGS) entry which is preliminary data.</text>
</comment>
<dbReference type="OrthoDB" id="155726at2759"/>
<dbReference type="Proteomes" id="UP000664859">
    <property type="component" value="Unassembled WGS sequence"/>
</dbReference>
<protein>
    <recommendedName>
        <fullName evidence="4">Protein kinase domain-containing protein</fullName>
    </recommendedName>
</protein>
<organism evidence="2 3">
    <name type="scientific">Tribonema minus</name>
    <dbReference type="NCBI Taxonomy" id="303371"/>
    <lineage>
        <taxon>Eukaryota</taxon>
        <taxon>Sar</taxon>
        <taxon>Stramenopiles</taxon>
        <taxon>Ochrophyta</taxon>
        <taxon>PX clade</taxon>
        <taxon>Xanthophyceae</taxon>
        <taxon>Tribonematales</taxon>
        <taxon>Tribonemataceae</taxon>
        <taxon>Tribonema</taxon>
    </lineage>
</organism>
<evidence type="ECO:0000256" key="1">
    <source>
        <dbReference type="SAM" id="MobiDB-lite"/>
    </source>
</evidence>
<evidence type="ECO:0000313" key="3">
    <source>
        <dbReference type="Proteomes" id="UP000664859"/>
    </source>
</evidence>
<evidence type="ECO:0008006" key="4">
    <source>
        <dbReference type="Google" id="ProtNLM"/>
    </source>
</evidence>
<sequence length="564" mass="62323">MPDRMHVASGLSSIIMLEFVNHTAQSAGNKRLRTDGPPSDFNQPSVARARVPGPTPLVRQISFIAGQEWAVDPATAMPAGLASPEFGLIKDAAHGRLVGRVPPYFVEAAEALCAQMALIYDCQFQRQEAVMRWFSEYLPGLELKLPQQRVSSSDRQSNCSNSQSSASSTNEPVNHDSYCIIADVDKNGRYVILMDSFGNGDDIRADDVVVIATGAPALGITVAGPHLAINGMFFKENSVVVAEPLTDTLALIDLTLREEAQMMRLARVLAALDVAAWNLKLRYLRATGQDHFVRAKAHCKEALQLFEEQAPDRLYGKWLAAVRLSQGTAENVARQRGPPPHRKALLPYPLQSTLEFSAVQQLDIEGKLIFSATYHKPGGAAFPVLVKFTPRPYPKQVHEAWQEAGVAPELHFCESLPGGFCMVAMQHLQQADGWQTLERCLTGELQFQQDERNALTAATRTALQRAHAVIFCKSSSTEQPTQKAVHGDVREQNIMVRRSEGEHAGGWEVKFVDLDWSGIAGVSWYPPGMSKLIEWPKGVRGGELMEQSHDEFMLNEIWGDPMRF</sequence>
<gene>
    <name evidence="2" type="ORF">JKP88DRAFT_325791</name>
</gene>
<evidence type="ECO:0000313" key="2">
    <source>
        <dbReference type="EMBL" id="KAG5179760.1"/>
    </source>
</evidence>
<reference evidence="2" key="1">
    <citation type="submission" date="2021-02" db="EMBL/GenBank/DDBJ databases">
        <title>First Annotated Genome of the Yellow-green Alga Tribonema minus.</title>
        <authorList>
            <person name="Mahan K.M."/>
        </authorList>
    </citation>
    <scope>NUCLEOTIDE SEQUENCE</scope>
    <source>
        <strain evidence="2">UTEX B ZZ1240</strain>
    </source>
</reference>
<proteinExistence type="predicted"/>
<name>A0A835YQW9_9STRA</name>
<feature type="compositionally biased region" description="Low complexity" evidence="1">
    <location>
        <begin position="152"/>
        <end position="168"/>
    </location>
</feature>
<keyword evidence="3" id="KW-1185">Reference proteome</keyword>
<dbReference type="EMBL" id="JAFCMP010000445">
    <property type="protein sequence ID" value="KAG5179760.1"/>
    <property type="molecule type" value="Genomic_DNA"/>
</dbReference>
<dbReference type="AlphaFoldDB" id="A0A835YQW9"/>
<accession>A0A835YQW9</accession>